<evidence type="ECO:0000256" key="12">
    <source>
        <dbReference type="SAM" id="Coils"/>
    </source>
</evidence>
<evidence type="ECO:0000256" key="2">
    <source>
        <dbReference type="ARBA" id="ARBA00004370"/>
    </source>
</evidence>
<accession>A0A9W6FYN9</accession>
<evidence type="ECO:0000256" key="6">
    <source>
        <dbReference type="ARBA" id="ARBA00022741"/>
    </source>
</evidence>
<dbReference type="GO" id="GO:0009927">
    <property type="term" value="F:histidine phosphotransfer kinase activity"/>
    <property type="evidence" value="ECO:0007669"/>
    <property type="project" value="TreeGrafter"/>
</dbReference>
<evidence type="ECO:0000256" key="7">
    <source>
        <dbReference type="ARBA" id="ARBA00022777"/>
    </source>
</evidence>
<dbReference type="AlphaFoldDB" id="A0A9W6FYN9"/>
<proteinExistence type="predicted"/>
<keyword evidence="12" id="KW-0175">Coiled coil</keyword>
<evidence type="ECO:0000313" key="15">
    <source>
        <dbReference type="EMBL" id="GLI37270.1"/>
    </source>
</evidence>
<dbReference type="Pfam" id="PF00497">
    <property type="entry name" value="SBP_bac_3"/>
    <property type="match status" value="1"/>
</dbReference>
<evidence type="ECO:0000256" key="1">
    <source>
        <dbReference type="ARBA" id="ARBA00000085"/>
    </source>
</evidence>
<evidence type="ECO:0000259" key="14">
    <source>
        <dbReference type="PROSITE" id="PS50109"/>
    </source>
</evidence>
<comment type="caution">
    <text evidence="15">The sequence shown here is derived from an EMBL/GenBank/DDBJ whole genome shotgun (WGS) entry which is preliminary data.</text>
</comment>
<keyword evidence="16" id="KW-1185">Reference proteome</keyword>
<dbReference type="InterPro" id="IPR005467">
    <property type="entry name" value="His_kinase_dom"/>
</dbReference>
<evidence type="ECO:0000256" key="10">
    <source>
        <dbReference type="ARBA" id="ARBA00023136"/>
    </source>
</evidence>
<keyword evidence="10 13" id="KW-0472">Membrane</keyword>
<evidence type="ECO:0000313" key="16">
    <source>
        <dbReference type="Proteomes" id="UP001144352"/>
    </source>
</evidence>
<dbReference type="InterPro" id="IPR036097">
    <property type="entry name" value="HisK_dim/P_sf"/>
</dbReference>
<dbReference type="Pfam" id="PF00512">
    <property type="entry name" value="HisKA"/>
    <property type="match status" value="1"/>
</dbReference>
<dbReference type="InterPro" id="IPR003594">
    <property type="entry name" value="HATPase_dom"/>
</dbReference>
<keyword evidence="13" id="KW-0812">Transmembrane</keyword>
<dbReference type="EC" id="2.7.13.3" evidence="3"/>
<keyword evidence="5" id="KW-0808">Transferase</keyword>
<dbReference type="InterPro" id="IPR001638">
    <property type="entry name" value="Solute-binding_3/MltF_N"/>
</dbReference>
<dbReference type="SUPFAM" id="SSF47384">
    <property type="entry name" value="Homodimeric domain of signal transducing histidine kinase"/>
    <property type="match status" value="1"/>
</dbReference>
<feature type="domain" description="Histidine kinase" evidence="14">
    <location>
        <begin position="340"/>
        <end position="558"/>
    </location>
</feature>
<dbReference type="CDD" id="cd16922">
    <property type="entry name" value="HATPase_EvgS-ArcB-TorS-like"/>
    <property type="match status" value="1"/>
</dbReference>
<dbReference type="GO" id="GO:0005524">
    <property type="term" value="F:ATP binding"/>
    <property type="evidence" value="ECO:0007669"/>
    <property type="project" value="UniProtKB-KW"/>
</dbReference>
<dbReference type="InterPro" id="IPR003661">
    <property type="entry name" value="HisK_dim/P_dom"/>
</dbReference>
<evidence type="ECO:0000256" key="9">
    <source>
        <dbReference type="ARBA" id="ARBA00023012"/>
    </source>
</evidence>
<organism evidence="15 16">
    <name type="scientific">Geobacter hydrogenophilus</name>
    <dbReference type="NCBI Taxonomy" id="40983"/>
    <lineage>
        <taxon>Bacteria</taxon>
        <taxon>Pseudomonadati</taxon>
        <taxon>Thermodesulfobacteriota</taxon>
        <taxon>Desulfuromonadia</taxon>
        <taxon>Geobacterales</taxon>
        <taxon>Geobacteraceae</taxon>
        <taxon>Geobacter</taxon>
    </lineage>
</organism>
<dbReference type="PANTHER" id="PTHR43047:SF72">
    <property type="entry name" value="OSMOSENSING HISTIDINE PROTEIN KINASE SLN1"/>
    <property type="match status" value="1"/>
</dbReference>
<evidence type="ECO:0000256" key="11">
    <source>
        <dbReference type="ARBA" id="ARBA00023306"/>
    </source>
</evidence>
<dbReference type="PANTHER" id="PTHR43047">
    <property type="entry name" value="TWO-COMPONENT HISTIDINE PROTEIN KINASE"/>
    <property type="match status" value="1"/>
</dbReference>
<dbReference type="FunFam" id="3.30.565.10:FF:000010">
    <property type="entry name" value="Sensor histidine kinase RcsC"/>
    <property type="match status" value="1"/>
</dbReference>
<dbReference type="SMART" id="SM00387">
    <property type="entry name" value="HATPase_c"/>
    <property type="match status" value="1"/>
</dbReference>
<dbReference type="SUPFAM" id="SSF55874">
    <property type="entry name" value="ATPase domain of HSP90 chaperone/DNA topoisomerase II/histidine kinase"/>
    <property type="match status" value="1"/>
</dbReference>
<comment type="catalytic activity">
    <reaction evidence="1">
        <text>ATP + protein L-histidine = ADP + protein N-phospho-L-histidine.</text>
        <dbReference type="EC" id="2.7.13.3"/>
    </reaction>
</comment>
<evidence type="ECO:0000256" key="8">
    <source>
        <dbReference type="ARBA" id="ARBA00022840"/>
    </source>
</evidence>
<dbReference type="PROSITE" id="PS50109">
    <property type="entry name" value="HIS_KIN"/>
    <property type="match status" value="1"/>
</dbReference>
<dbReference type="Gene3D" id="3.30.565.10">
    <property type="entry name" value="Histidine kinase-like ATPase, C-terminal domain"/>
    <property type="match status" value="1"/>
</dbReference>
<keyword evidence="6" id="KW-0547">Nucleotide-binding</keyword>
<feature type="coiled-coil region" evidence="12">
    <location>
        <begin position="288"/>
        <end position="326"/>
    </location>
</feature>
<dbReference type="SMART" id="SM00388">
    <property type="entry name" value="HisKA"/>
    <property type="match status" value="1"/>
</dbReference>
<keyword evidence="7" id="KW-0418">Kinase</keyword>
<dbReference type="Pfam" id="PF02518">
    <property type="entry name" value="HATPase_c"/>
    <property type="match status" value="1"/>
</dbReference>
<dbReference type="CDD" id="cd00082">
    <property type="entry name" value="HisKA"/>
    <property type="match status" value="1"/>
</dbReference>
<dbReference type="EMBL" id="BSDS01000001">
    <property type="protein sequence ID" value="GLI37270.1"/>
    <property type="molecule type" value="Genomic_DNA"/>
</dbReference>
<feature type="transmembrane region" description="Helical" evidence="13">
    <location>
        <begin position="250"/>
        <end position="273"/>
    </location>
</feature>
<dbReference type="Proteomes" id="UP001144352">
    <property type="component" value="Unassembled WGS sequence"/>
</dbReference>
<dbReference type="Gene3D" id="3.40.190.10">
    <property type="entry name" value="Periplasmic binding protein-like II"/>
    <property type="match status" value="2"/>
</dbReference>
<name>A0A9W6FYN9_9BACT</name>
<evidence type="ECO:0000256" key="13">
    <source>
        <dbReference type="SAM" id="Phobius"/>
    </source>
</evidence>
<dbReference type="SUPFAM" id="SSF53850">
    <property type="entry name" value="Periplasmic binding protein-like II"/>
    <property type="match status" value="1"/>
</dbReference>
<keyword evidence="4" id="KW-0597">Phosphoprotein</keyword>
<dbReference type="GO" id="GO:0000155">
    <property type="term" value="F:phosphorelay sensor kinase activity"/>
    <property type="evidence" value="ECO:0007669"/>
    <property type="project" value="InterPro"/>
</dbReference>
<evidence type="ECO:0000256" key="3">
    <source>
        <dbReference type="ARBA" id="ARBA00012438"/>
    </source>
</evidence>
<keyword evidence="8" id="KW-0067">ATP-binding</keyword>
<dbReference type="GO" id="GO:0005886">
    <property type="term" value="C:plasma membrane"/>
    <property type="evidence" value="ECO:0007669"/>
    <property type="project" value="TreeGrafter"/>
</dbReference>
<reference evidence="15" key="1">
    <citation type="submission" date="2022-12" db="EMBL/GenBank/DDBJ databases">
        <title>Reference genome sequencing for broad-spectrum identification of bacterial and archaeal isolates by mass spectrometry.</title>
        <authorList>
            <person name="Sekiguchi Y."/>
            <person name="Tourlousse D.M."/>
        </authorList>
    </citation>
    <scope>NUCLEOTIDE SEQUENCE</scope>
    <source>
        <strain evidence="15">H2</strain>
    </source>
</reference>
<evidence type="ECO:0000256" key="5">
    <source>
        <dbReference type="ARBA" id="ARBA00022679"/>
    </source>
</evidence>
<comment type="subcellular location">
    <subcellularLocation>
        <location evidence="2">Membrane</location>
    </subcellularLocation>
</comment>
<keyword evidence="11" id="KW-0131">Cell cycle</keyword>
<dbReference type="SMART" id="SM00062">
    <property type="entry name" value="PBPb"/>
    <property type="match status" value="1"/>
</dbReference>
<dbReference type="FunFam" id="1.10.287.130:FF:000038">
    <property type="entry name" value="Sensory transduction histidine kinase"/>
    <property type="match status" value="1"/>
</dbReference>
<keyword evidence="13" id="KW-1133">Transmembrane helix</keyword>
<dbReference type="PRINTS" id="PR00344">
    <property type="entry name" value="BCTRLSENSOR"/>
</dbReference>
<dbReference type="InterPro" id="IPR036890">
    <property type="entry name" value="HATPase_C_sf"/>
</dbReference>
<protein>
    <recommendedName>
        <fullName evidence="3">histidine kinase</fullName>
        <ecNumber evidence="3">2.7.13.3</ecNumber>
    </recommendedName>
</protein>
<dbReference type="Gene3D" id="1.10.287.130">
    <property type="match status" value="1"/>
</dbReference>
<sequence>MALFTFSTLAIPTAGADVGVVNVGVYENSPKIFTDESGTPSGIFIDIIEHIAKTEGWTLRYVHGTWAEGLDRLAKGEIDLMPDVAYTADREKLYSFHKIPVLTGWSQVYARKGSGIQSILDLNGKRVAALEQTIQLETFKRLASSFGLKIILVPVPDYKAEFDMIAKGTVDAGVTNRFYGLMHARESGLEDTPIMFDPAPFFFAAPQNASRQLLDTIDRHLSGLKRDPRSAYYASLKRWTSEDVQFKLPLWLQVSSLVLGVVVIMTVTGFILWNRTLRRTVRLRTGQLEQELAERKVAEAELQKYRENLEDLVKERTAELAVAKERAEAADQLKSAFLATMSHELRTPLNSIIGFTGILLQGLGGPINDEQAKQLTMVRHSANHLLSLISDVLDISKIEAGQLKISPEPFQLRESLQKVTQSVAGLVDKKGLHLILEIADDVGSIVSDQRRVEQVLLNLLSNAVKFTDQGTISVRCSRESEWYVTSVADSGIGIKEEDLERLFKPFHQIDTGLSRKYEGTGLGLSICKRLVELMGGSITVESRQGEGSTFCFLLPANGG</sequence>
<dbReference type="InterPro" id="IPR004358">
    <property type="entry name" value="Sig_transdc_His_kin-like_C"/>
</dbReference>
<evidence type="ECO:0000256" key="4">
    <source>
        <dbReference type="ARBA" id="ARBA00022553"/>
    </source>
</evidence>
<gene>
    <name evidence="15" type="ORF">GHYDROH2_07710</name>
</gene>
<keyword evidence="9" id="KW-0902">Two-component regulatory system</keyword>